<dbReference type="GO" id="GO:0051539">
    <property type="term" value="F:4 iron, 4 sulfur cluster binding"/>
    <property type="evidence" value="ECO:0007669"/>
    <property type="project" value="UniProtKB-KW"/>
</dbReference>
<comment type="cofactor">
    <cofactor evidence="1">
        <name>[4Fe-4S] cluster</name>
        <dbReference type="ChEBI" id="CHEBI:49883"/>
    </cofactor>
</comment>
<evidence type="ECO:0000256" key="1">
    <source>
        <dbReference type="ARBA" id="ARBA00001966"/>
    </source>
</evidence>
<dbReference type="Pfam" id="PF01314">
    <property type="entry name" value="AFOR_C"/>
    <property type="match status" value="1"/>
</dbReference>
<evidence type="ECO:0000259" key="9">
    <source>
        <dbReference type="SMART" id="SM00790"/>
    </source>
</evidence>
<dbReference type="PANTHER" id="PTHR30038">
    <property type="entry name" value="ALDEHYDE FERREDOXIN OXIDOREDUCTASE"/>
    <property type="match status" value="1"/>
</dbReference>
<dbReference type="InterPro" id="IPR036021">
    <property type="entry name" value="Tungsten_al_ferr_oxy-like_C"/>
</dbReference>
<dbReference type="Pfam" id="PF02730">
    <property type="entry name" value="AFOR_N"/>
    <property type="match status" value="1"/>
</dbReference>
<comment type="cofactor">
    <cofactor evidence="8">
        <name>tungstopterin</name>
        <dbReference type="ChEBI" id="CHEBI:30402"/>
    </cofactor>
</comment>
<dbReference type="SMART" id="SM00790">
    <property type="entry name" value="AFOR_N"/>
    <property type="match status" value="1"/>
</dbReference>
<dbReference type="EMBL" id="MGDB01000118">
    <property type="protein sequence ID" value="OGL39448.1"/>
    <property type="molecule type" value="Genomic_DNA"/>
</dbReference>
<dbReference type="InterPro" id="IPR051919">
    <property type="entry name" value="W-dependent_AOR"/>
</dbReference>
<dbReference type="SUPFAM" id="SSF48310">
    <property type="entry name" value="Aldehyde ferredoxin oxidoreductase, C-terminal domains"/>
    <property type="match status" value="1"/>
</dbReference>
<evidence type="ECO:0000256" key="3">
    <source>
        <dbReference type="ARBA" id="ARBA00022485"/>
    </source>
</evidence>
<keyword evidence="3" id="KW-0004">4Fe-4S</keyword>
<dbReference type="GO" id="GO:0009055">
    <property type="term" value="F:electron transfer activity"/>
    <property type="evidence" value="ECO:0007669"/>
    <property type="project" value="InterPro"/>
</dbReference>
<evidence type="ECO:0000256" key="2">
    <source>
        <dbReference type="ARBA" id="ARBA00011032"/>
    </source>
</evidence>
<keyword evidence="4" id="KW-0479">Metal-binding</keyword>
<organism evidence="10 11">
    <name type="scientific">Candidatus Schekmanbacteria bacterium GWA2_38_11</name>
    <dbReference type="NCBI Taxonomy" id="1817876"/>
    <lineage>
        <taxon>Bacteria</taxon>
        <taxon>Candidatus Schekmaniibacteriota</taxon>
    </lineage>
</organism>
<dbReference type="SUPFAM" id="SSF56228">
    <property type="entry name" value="Aldehyde ferredoxin oxidoreductase, N-terminal domain"/>
    <property type="match status" value="1"/>
</dbReference>
<evidence type="ECO:0000313" key="10">
    <source>
        <dbReference type="EMBL" id="OGL39448.1"/>
    </source>
</evidence>
<sequence>MEKLYGWTGKILKMDLTTGEKELLPTREIAEKFIGGRGFTAKFYWDQVKPGTDALSPESPLIIMTGPLAGTPAIAGSRWFISGKSPLLYPDQYGLGSVGGSFGVKLKSAGFDGIIITGRASKPSYIYINDDRVEVKDANDLWGIETYETIRKIRTGLGEKVQVACIGPAGENKVRLAIAMSDNGACGGSGFGAVMGSKNLKAIAVNGSGRVDIAKSEELRKVNQEIHSLIKGKILMDPSLEGIELMKRSPCHGCPGGCPRGLYKHTSGVEEVLKNCQSVYFYNNLDKKYHGGTSSENPFLATSLCNRYGICTQEMGNILRWFVKCIDNNLFTEDETGLPLSKIGSLEFIEALIQKMTTRKGFGDILAQGTVRAAHAAGKGSEKFLKGTVNSSGFNSHAYNPRYFITNAPFYATESTSTMNQLHEVCFPLMKWAMWYATDGAMSPISTEVMQKIAKKFWKNEKAVDFSNYDGKGEVAFIVQNREYAKENLVACDFLYPITTPDGKEDHVGDPTLEGRIFAAVTGLDIDEVGYYVTGERIFNLQRAIQGREGRIGRKDDKLDEFNFTEGIEVEEGFFGMFNPEFMLPGPGGELISRKGAVVERDKFEKMMDEYYAVRGWDVKTGLQKKEKLESLSLSEIIPEMERLKLLAK</sequence>
<keyword evidence="6" id="KW-0408">Iron</keyword>
<dbReference type="InterPro" id="IPR013984">
    <property type="entry name" value="Ald_Fedxn_OxRdtase_dom2"/>
</dbReference>
<evidence type="ECO:0000256" key="8">
    <source>
        <dbReference type="ARBA" id="ARBA00049934"/>
    </source>
</evidence>
<accession>A0A1F7RE22</accession>
<dbReference type="Gene3D" id="1.10.599.10">
    <property type="entry name" value="Aldehyde Ferredoxin Oxidoreductase Protein, subunit A, domain 3"/>
    <property type="match status" value="1"/>
</dbReference>
<dbReference type="InterPro" id="IPR013983">
    <property type="entry name" value="Ald_Fedxn_OxRdtase_N"/>
</dbReference>
<evidence type="ECO:0000256" key="6">
    <source>
        <dbReference type="ARBA" id="ARBA00023004"/>
    </source>
</evidence>
<dbReference type="Gene3D" id="3.60.9.10">
    <property type="entry name" value="Aldehyde ferredoxin oxidoreductase, N-terminal domain"/>
    <property type="match status" value="1"/>
</dbReference>
<gene>
    <name evidence="10" type="ORF">A2042_02105</name>
</gene>
<name>A0A1F7RE22_9BACT</name>
<evidence type="ECO:0000256" key="5">
    <source>
        <dbReference type="ARBA" id="ARBA00023002"/>
    </source>
</evidence>
<dbReference type="GO" id="GO:0046872">
    <property type="term" value="F:metal ion binding"/>
    <property type="evidence" value="ECO:0007669"/>
    <property type="project" value="UniProtKB-KW"/>
</dbReference>
<proteinExistence type="inferred from homology"/>
<feature type="domain" description="Aldehyde ferredoxin oxidoreductase N-terminal" evidence="9">
    <location>
        <begin position="7"/>
        <end position="209"/>
    </location>
</feature>
<dbReference type="InterPro" id="IPR001203">
    <property type="entry name" value="OxRdtase_Ald_Fedxn_C"/>
</dbReference>
<protein>
    <recommendedName>
        <fullName evidence="9">Aldehyde ferredoxin oxidoreductase N-terminal domain-containing protein</fullName>
    </recommendedName>
</protein>
<dbReference type="Proteomes" id="UP000178526">
    <property type="component" value="Unassembled WGS sequence"/>
</dbReference>
<dbReference type="PANTHER" id="PTHR30038:SF0">
    <property type="entry name" value="TUNGSTEN-CONTAINING ALDEHYDE FERREDOXIN OXIDOREDUCTASE"/>
    <property type="match status" value="1"/>
</dbReference>
<reference evidence="10 11" key="1">
    <citation type="journal article" date="2016" name="Nat. Commun.">
        <title>Thousands of microbial genomes shed light on interconnected biogeochemical processes in an aquifer system.</title>
        <authorList>
            <person name="Anantharaman K."/>
            <person name="Brown C.T."/>
            <person name="Hug L.A."/>
            <person name="Sharon I."/>
            <person name="Castelle C.J."/>
            <person name="Probst A.J."/>
            <person name="Thomas B.C."/>
            <person name="Singh A."/>
            <person name="Wilkins M.J."/>
            <person name="Karaoz U."/>
            <person name="Brodie E.L."/>
            <person name="Williams K.H."/>
            <person name="Hubbard S.S."/>
            <person name="Banfield J.F."/>
        </authorList>
    </citation>
    <scope>NUCLEOTIDE SEQUENCE [LARGE SCALE GENOMIC DNA]</scope>
</reference>
<dbReference type="AlphaFoldDB" id="A0A1F7RE22"/>
<dbReference type="InterPro" id="IPR036503">
    <property type="entry name" value="Ald_Fedxn_OxRdtase_N_sf"/>
</dbReference>
<evidence type="ECO:0000256" key="7">
    <source>
        <dbReference type="ARBA" id="ARBA00023014"/>
    </source>
</evidence>
<comment type="caution">
    <text evidence="10">The sequence shown here is derived from an EMBL/GenBank/DDBJ whole genome shotgun (WGS) entry which is preliminary data.</text>
</comment>
<keyword evidence="7" id="KW-0411">Iron-sulfur</keyword>
<comment type="similarity">
    <text evidence="2">Belongs to the AOR/FOR family.</text>
</comment>
<evidence type="ECO:0000313" key="11">
    <source>
        <dbReference type="Proteomes" id="UP000178526"/>
    </source>
</evidence>
<dbReference type="GO" id="GO:0016625">
    <property type="term" value="F:oxidoreductase activity, acting on the aldehyde or oxo group of donors, iron-sulfur protein as acceptor"/>
    <property type="evidence" value="ECO:0007669"/>
    <property type="project" value="InterPro"/>
</dbReference>
<dbReference type="InterPro" id="IPR013985">
    <property type="entry name" value="Ald_Fedxn_OxRdtase_dom3"/>
</dbReference>
<dbReference type="Gene3D" id="1.10.569.10">
    <property type="entry name" value="Aldehyde Ferredoxin Oxidoreductase Protein, subunit A, domain 2"/>
    <property type="match status" value="1"/>
</dbReference>
<evidence type="ECO:0000256" key="4">
    <source>
        <dbReference type="ARBA" id="ARBA00022723"/>
    </source>
</evidence>
<keyword evidence="5" id="KW-0560">Oxidoreductase</keyword>